<keyword evidence="1" id="KW-1133">Transmembrane helix</keyword>
<evidence type="ECO:0000256" key="1">
    <source>
        <dbReference type="SAM" id="Phobius"/>
    </source>
</evidence>
<sequence length="43" mass="4716">MDKKLKENIVVGIKIVGMLFFLIVLITTLVLPGGVDTLANLFQ</sequence>
<accession>A0A381TEP1</accession>
<dbReference type="AlphaFoldDB" id="A0A381TEP1"/>
<protein>
    <submittedName>
        <fullName evidence="2">Uncharacterized protein</fullName>
    </submittedName>
</protein>
<gene>
    <name evidence="2" type="ORF">METZ01_LOCUS67476</name>
</gene>
<dbReference type="EMBL" id="UINC01004479">
    <property type="protein sequence ID" value="SVA14622.1"/>
    <property type="molecule type" value="Genomic_DNA"/>
</dbReference>
<evidence type="ECO:0000313" key="2">
    <source>
        <dbReference type="EMBL" id="SVA14622.1"/>
    </source>
</evidence>
<reference evidence="2" key="1">
    <citation type="submission" date="2018-05" db="EMBL/GenBank/DDBJ databases">
        <authorList>
            <person name="Lanie J.A."/>
            <person name="Ng W.-L."/>
            <person name="Kazmierczak K.M."/>
            <person name="Andrzejewski T.M."/>
            <person name="Davidsen T.M."/>
            <person name="Wayne K.J."/>
            <person name="Tettelin H."/>
            <person name="Glass J.I."/>
            <person name="Rusch D."/>
            <person name="Podicherti R."/>
            <person name="Tsui H.-C.T."/>
            <person name="Winkler M.E."/>
        </authorList>
    </citation>
    <scope>NUCLEOTIDE SEQUENCE</scope>
</reference>
<organism evidence="2">
    <name type="scientific">marine metagenome</name>
    <dbReference type="NCBI Taxonomy" id="408172"/>
    <lineage>
        <taxon>unclassified sequences</taxon>
        <taxon>metagenomes</taxon>
        <taxon>ecological metagenomes</taxon>
    </lineage>
</organism>
<proteinExistence type="predicted"/>
<name>A0A381TEP1_9ZZZZ</name>
<feature type="transmembrane region" description="Helical" evidence="1">
    <location>
        <begin position="12"/>
        <end position="35"/>
    </location>
</feature>
<keyword evidence="1" id="KW-0472">Membrane</keyword>
<keyword evidence="1" id="KW-0812">Transmembrane</keyword>